<dbReference type="SUPFAM" id="SSF51735">
    <property type="entry name" value="NAD(P)-binding Rossmann-fold domains"/>
    <property type="match status" value="1"/>
</dbReference>
<dbReference type="Gene3D" id="3.40.50.720">
    <property type="entry name" value="NAD(P)-binding Rossmann-like Domain"/>
    <property type="match status" value="1"/>
</dbReference>
<feature type="binding site" description="in other chain" evidence="12">
    <location>
        <position position="105"/>
    </location>
    <ligand>
        <name>substrate</name>
        <note>ligand shared between dimeric partners</note>
    </ligand>
</feature>
<dbReference type="PIRSF" id="PIRSF000109">
    <property type="entry name" value="6PGD"/>
    <property type="match status" value="1"/>
</dbReference>
<reference evidence="15 16" key="1">
    <citation type="submission" date="2019-07" db="EMBL/GenBank/DDBJ databases">
        <title>Whole genome shotgun sequence of Adhaeribacter aerolatus NBRC 106133.</title>
        <authorList>
            <person name="Hosoyama A."/>
            <person name="Uohara A."/>
            <person name="Ohji S."/>
            <person name="Ichikawa N."/>
        </authorList>
    </citation>
    <scope>NUCLEOTIDE SEQUENCE [LARGE SCALE GENOMIC DNA]</scope>
    <source>
        <strain evidence="15 16">NBRC 106133</strain>
    </source>
</reference>
<evidence type="ECO:0000313" key="15">
    <source>
        <dbReference type="EMBL" id="GEO06056.1"/>
    </source>
</evidence>
<keyword evidence="16" id="KW-1185">Reference proteome</keyword>
<keyword evidence="7 13" id="KW-0311">Gluconate utilization</keyword>
<evidence type="ECO:0000256" key="2">
    <source>
        <dbReference type="ARBA" id="ARBA00004874"/>
    </source>
</evidence>
<evidence type="ECO:0000256" key="6">
    <source>
        <dbReference type="ARBA" id="ARBA00023002"/>
    </source>
</evidence>
<dbReference type="Proteomes" id="UP000321532">
    <property type="component" value="Unassembled WGS sequence"/>
</dbReference>
<keyword evidence="8 10" id="KW-0570">Pentose shunt</keyword>
<evidence type="ECO:0000256" key="8">
    <source>
        <dbReference type="ARBA" id="ARBA00023126"/>
    </source>
</evidence>
<evidence type="ECO:0000256" key="3">
    <source>
        <dbReference type="ARBA" id="ARBA00008419"/>
    </source>
</evidence>
<evidence type="ECO:0000256" key="4">
    <source>
        <dbReference type="ARBA" id="ARBA00013011"/>
    </source>
</evidence>
<dbReference type="UniPathway" id="UPA00115">
    <property type="reaction ID" value="UER00410"/>
</dbReference>
<comment type="pathway">
    <text evidence="2 10 13">Carbohydrate degradation; pentose phosphate pathway; D-ribulose 5-phosphate from D-glucose 6-phosphate (oxidative stage): step 3/3.</text>
</comment>
<keyword evidence="10 13" id="KW-0521">NADP</keyword>
<dbReference type="GO" id="GO:0019521">
    <property type="term" value="P:D-gluconate metabolic process"/>
    <property type="evidence" value="ECO:0007669"/>
    <property type="project" value="UniProtKB-KW"/>
</dbReference>
<dbReference type="GO" id="GO:0004616">
    <property type="term" value="F:phosphogluconate dehydrogenase (decarboxylating) activity"/>
    <property type="evidence" value="ECO:0007669"/>
    <property type="project" value="UniProtKB-EC"/>
</dbReference>
<evidence type="ECO:0000256" key="10">
    <source>
        <dbReference type="PIRNR" id="PIRNR000109"/>
    </source>
</evidence>
<dbReference type="Gene3D" id="1.20.5.320">
    <property type="entry name" value="6-Phosphogluconate Dehydrogenase, domain 3"/>
    <property type="match status" value="1"/>
</dbReference>
<comment type="catalytic activity">
    <reaction evidence="9 10 13">
        <text>6-phospho-D-gluconate + NADP(+) = D-ribulose 5-phosphate + CO2 + NADPH</text>
        <dbReference type="Rhea" id="RHEA:10116"/>
        <dbReference type="ChEBI" id="CHEBI:16526"/>
        <dbReference type="ChEBI" id="CHEBI:57783"/>
        <dbReference type="ChEBI" id="CHEBI:58121"/>
        <dbReference type="ChEBI" id="CHEBI:58349"/>
        <dbReference type="ChEBI" id="CHEBI:58759"/>
        <dbReference type="EC" id="1.1.1.44"/>
    </reaction>
</comment>
<dbReference type="Pfam" id="PF03446">
    <property type="entry name" value="NAD_binding_2"/>
    <property type="match status" value="1"/>
</dbReference>
<feature type="active site" description="Proton acceptor" evidence="11">
    <location>
        <position position="185"/>
    </location>
</feature>
<dbReference type="InterPro" id="IPR006183">
    <property type="entry name" value="Pgluconate_DH"/>
</dbReference>
<feature type="binding site" description="in other chain" evidence="12">
    <location>
        <begin position="131"/>
        <end position="133"/>
    </location>
    <ligand>
        <name>substrate</name>
        <note>ligand shared between dimeric partners</note>
    </ligand>
</feature>
<evidence type="ECO:0000313" key="16">
    <source>
        <dbReference type="Proteomes" id="UP000321532"/>
    </source>
</evidence>
<feature type="binding site" evidence="12">
    <location>
        <position position="456"/>
    </location>
    <ligand>
        <name>substrate</name>
        <note>ligand shared between dimeric partners</note>
    </ligand>
</feature>
<evidence type="ECO:0000259" key="14">
    <source>
        <dbReference type="SMART" id="SM01350"/>
    </source>
</evidence>
<evidence type="ECO:0000256" key="11">
    <source>
        <dbReference type="PIRSR" id="PIRSR000109-1"/>
    </source>
</evidence>
<evidence type="ECO:0000256" key="9">
    <source>
        <dbReference type="ARBA" id="ARBA00048640"/>
    </source>
</evidence>
<dbReference type="SUPFAM" id="SSF48179">
    <property type="entry name" value="6-phosphogluconate dehydrogenase C-terminal domain-like"/>
    <property type="match status" value="1"/>
</dbReference>
<dbReference type="Gene3D" id="1.10.1040.10">
    <property type="entry name" value="N-(1-d-carboxylethyl)-l-norvaline Dehydrogenase, domain 2"/>
    <property type="match status" value="1"/>
</dbReference>
<evidence type="ECO:0000256" key="12">
    <source>
        <dbReference type="PIRSR" id="PIRSR000109-2"/>
    </source>
</evidence>
<dbReference type="PRINTS" id="PR00076">
    <property type="entry name" value="6PGDHDRGNASE"/>
</dbReference>
<evidence type="ECO:0000256" key="13">
    <source>
        <dbReference type="RuleBase" id="RU000485"/>
    </source>
</evidence>
<comment type="caution">
    <text evidence="15">The sequence shown here is derived from an EMBL/GenBank/DDBJ whole genome shotgun (WGS) entry which is preliminary data.</text>
</comment>
<dbReference type="Pfam" id="PF00393">
    <property type="entry name" value="6PGD"/>
    <property type="match status" value="1"/>
</dbReference>
<protein>
    <recommendedName>
        <fullName evidence="5 10">6-phosphogluconate dehydrogenase, decarboxylating</fullName>
        <ecNumber evidence="4 10">1.1.1.44</ecNumber>
    </recommendedName>
</protein>
<feature type="binding site" description="in other chain" evidence="12">
    <location>
        <begin position="188"/>
        <end position="189"/>
    </location>
    <ligand>
        <name>substrate</name>
        <note>ligand shared between dimeric partners</note>
    </ligand>
</feature>
<name>A0A512B279_9BACT</name>
<sequence>MNDIQYDFGIVGLGVMGRNLLLNMADHDFAVIGLDLDPIKAAALEKENNQDRTVRGTTSAPEFINALRKPRALMLLVPAGNPVDAVIASLLPLLEPGDIVIDGGNSYFADTDRRVGTLATSGIHFFGMGISGGEKGARFGPSMMPGGDRQAYERLRPVFEAIAAKVNGEPCVAFLGNGSAGNYVKMVHNGIEYGIMQLIAETYDLMKRGLGLNDDELQQIFQEWNQTELQSYLIQITGEILQKTDDVTGKRLVNVISDRARSKGTGKWTSQNAMDLQAPIPTIDMAVVMRDMSKYKEERVQAAQLLASNSAVAGLNTAQQDIVNQLRNTLYFAMLVTYAQGLVQLRLASQEYKYELELEEVAKIWRGGCIIRAACLEDFRQAYAKNPALPSLLLDPQIGQDLLKRQDDTRNIIKLAVDKGIPVPALMSALAYFDAYRSEILPTNLIQAQRDYFGAHTYERIDQEGIFHTDWTPAIPPVA</sequence>
<dbReference type="InterPro" id="IPR036291">
    <property type="entry name" value="NAD(P)-bd_dom_sf"/>
</dbReference>
<feature type="binding site" description="in other chain" evidence="12">
    <location>
        <position position="193"/>
    </location>
    <ligand>
        <name>substrate</name>
        <note>ligand shared between dimeric partners</note>
    </ligand>
</feature>
<feature type="active site" description="Proton donor" evidence="11">
    <location>
        <position position="192"/>
    </location>
</feature>
<dbReference type="SMART" id="SM01350">
    <property type="entry name" value="6PGD"/>
    <property type="match status" value="1"/>
</dbReference>
<dbReference type="GO" id="GO:0006098">
    <property type="term" value="P:pentose-phosphate shunt"/>
    <property type="evidence" value="ECO:0007669"/>
    <property type="project" value="UniProtKB-UniPathway"/>
</dbReference>
<gene>
    <name evidence="15" type="primary">gnd</name>
    <name evidence="15" type="ORF">AAE02nite_37200</name>
</gene>
<dbReference type="FunFam" id="1.10.1040.10:FF:000002">
    <property type="entry name" value="6-phosphogluconate dehydrogenase, decarboxylating"/>
    <property type="match status" value="1"/>
</dbReference>
<comment type="function">
    <text evidence="1 10">Catalyzes the oxidative decarboxylation of 6-phosphogluconate to ribulose 5-phosphate and CO(2), with concomitant reduction of NADP to NADPH.</text>
</comment>
<evidence type="ECO:0000256" key="1">
    <source>
        <dbReference type="ARBA" id="ARBA00002526"/>
    </source>
</evidence>
<dbReference type="AlphaFoldDB" id="A0A512B279"/>
<dbReference type="OrthoDB" id="9804542at2"/>
<dbReference type="InterPro" id="IPR006115">
    <property type="entry name" value="6PGDH_NADP-bd"/>
</dbReference>
<dbReference type="InterPro" id="IPR006114">
    <property type="entry name" value="6PGDH_C"/>
</dbReference>
<dbReference type="InterPro" id="IPR006113">
    <property type="entry name" value="6PGDH_Gnd/GntZ"/>
</dbReference>
<proteinExistence type="inferred from homology"/>
<feature type="binding site" description="in other chain" evidence="12">
    <location>
        <position position="290"/>
    </location>
    <ligand>
        <name>substrate</name>
        <note>ligand shared between dimeric partners</note>
    </ligand>
</feature>
<dbReference type="EMBL" id="BJYS01000030">
    <property type="protein sequence ID" value="GEO06056.1"/>
    <property type="molecule type" value="Genomic_DNA"/>
</dbReference>
<dbReference type="EC" id="1.1.1.44" evidence="4 10"/>
<dbReference type="NCBIfam" id="TIGR00873">
    <property type="entry name" value="gnd"/>
    <property type="match status" value="1"/>
</dbReference>
<dbReference type="GO" id="GO:0050661">
    <property type="term" value="F:NADP binding"/>
    <property type="evidence" value="ECO:0007669"/>
    <property type="project" value="InterPro"/>
</dbReference>
<keyword evidence="6 10" id="KW-0560">Oxidoreductase</keyword>
<dbReference type="InterPro" id="IPR008927">
    <property type="entry name" value="6-PGluconate_DH-like_C_sf"/>
</dbReference>
<dbReference type="InterPro" id="IPR013328">
    <property type="entry name" value="6PGD_dom2"/>
</dbReference>
<dbReference type="FunFam" id="1.20.5.320:FF:000001">
    <property type="entry name" value="6-phosphogluconate dehydrogenase, decarboxylating"/>
    <property type="match status" value="1"/>
</dbReference>
<feature type="binding site" description="in other chain" evidence="12">
    <location>
        <position position="263"/>
    </location>
    <ligand>
        <name>substrate</name>
        <note>ligand shared between dimeric partners</note>
    </ligand>
</feature>
<feature type="binding site" evidence="12">
    <location>
        <position position="450"/>
    </location>
    <ligand>
        <name>substrate</name>
        <note>ligand shared between dimeric partners</note>
    </ligand>
</feature>
<evidence type="ECO:0000256" key="5">
    <source>
        <dbReference type="ARBA" id="ARBA00018193"/>
    </source>
</evidence>
<dbReference type="PANTHER" id="PTHR11811">
    <property type="entry name" value="6-PHOSPHOGLUCONATE DEHYDROGENASE"/>
    <property type="match status" value="1"/>
</dbReference>
<evidence type="ECO:0000256" key="7">
    <source>
        <dbReference type="ARBA" id="ARBA00023064"/>
    </source>
</evidence>
<dbReference type="RefSeq" id="WP_146901326.1">
    <property type="nucleotide sequence ID" value="NZ_BJYS01000030.1"/>
</dbReference>
<comment type="similarity">
    <text evidence="3 10 13">Belongs to the 6-phosphogluconate dehydrogenase family.</text>
</comment>
<accession>A0A512B279</accession>
<comment type="subunit">
    <text evidence="10">Homodimer.</text>
</comment>
<organism evidence="15 16">
    <name type="scientific">Adhaeribacter aerolatus</name>
    <dbReference type="NCBI Taxonomy" id="670289"/>
    <lineage>
        <taxon>Bacteria</taxon>
        <taxon>Pseudomonadati</taxon>
        <taxon>Bacteroidota</taxon>
        <taxon>Cytophagia</taxon>
        <taxon>Cytophagales</taxon>
        <taxon>Hymenobacteraceae</taxon>
        <taxon>Adhaeribacter</taxon>
    </lineage>
</organism>
<dbReference type="NCBIfam" id="NF006765">
    <property type="entry name" value="PRK09287.1"/>
    <property type="match status" value="1"/>
</dbReference>
<feature type="domain" description="6-phosphogluconate dehydrogenase C-terminal" evidence="14">
    <location>
        <begin position="181"/>
        <end position="472"/>
    </location>
</feature>